<keyword evidence="3" id="KW-1185">Reference proteome</keyword>
<dbReference type="Pfam" id="PF01909">
    <property type="entry name" value="NTP_transf_2"/>
    <property type="match status" value="1"/>
</dbReference>
<evidence type="ECO:0000313" key="3">
    <source>
        <dbReference type="Proteomes" id="UP000663720"/>
    </source>
</evidence>
<dbReference type="EMBL" id="CP061799">
    <property type="protein sequence ID" value="QTA80227.1"/>
    <property type="molecule type" value="Genomic_DNA"/>
</dbReference>
<dbReference type="KEGG" id="dli:dnl_25230"/>
<dbReference type="GO" id="GO:0016779">
    <property type="term" value="F:nucleotidyltransferase activity"/>
    <property type="evidence" value="ECO:0007669"/>
    <property type="project" value="InterPro"/>
</dbReference>
<dbReference type="PANTHER" id="PTHR33933:SF1">
    <property type="entry name" value="PROTEIN ADENYLYLTRANSFERASE MNTA-RELATED"/>
    <property type="match status" value="1"/>
</dbReference>
<dbReference type="InterPro" id="IPR002934">
    <property type="entry name" value="Polymerase_NTP_transf_dom"/>
</dbReference>
<feature type="domain" description="Polymerase nucleotidyl transferase" evidence="1">
    <location>
        <begin position="7"/>
        <end position="85"/>
    </location>
</feature>
<gene>
    <name evidence="2" type="ORF">dnl_25230</name>
</gene>
<dbReference type="CDD" id="cd05403">
    <property type="entry name" value="NT_KNTase_like"/>
    <property type="match status" value="1"/>
</dbReference>
<dbReference type="AlphaFoldDB" id="A0A975B7D3"/>
<accession>A0A975B7D3</accession>
<organism evidence="2 3">
    <name type="scientific">Desulfonema limicola</name>
    <dbReference type="NCBI Taxonomy" id="45656"/>
    <lineage>
        <taxon>Bacteria</taxon>
        <taxon>Pseudomonadati</taxon>
        <taxon>Thermodesulfobacteriota</taxon>
        <taxon>Desulfobacteria</taxon>
        <taxon>Desulfobacterales</taxon>
        <taxon>Desulfococcaceae</taxon>
        <taxon>Desulfonema</taxon>
    </lineage>
</organism>
<reference evidence="2" key="1">
    <citation type="journal article" date="2021" name="Microb. Physiol.">
        <title>Proteogenomic Insights into the Physiology of Marine, Sulfate-Reducing, Filamentous Desulfonema limicola and Desulfonema magnum.</title>
        <authorList>
            <person name="Schnaars V."/>
            <person name="Wohlbrand L."/>
            <person name="Scheve S."/>
            <person name="Hinrichs C."/>
            <person name="Reinhardt R."/>
            <person name="Rabus R."/>
        </authorList>
    </citation>
    <scope>NUCLEOTIDE SEQUENCE</scope>
    <source>
        <strain evidence="2">5ac10</strain>
    </source>
</reference>
<dbReference type="Gene3D" id="3.30.460.10">
    <property type="entry name" value="Beta Polymerase, domain 2"/>
    <property type="match status" value="1"/>
</dbReference>
<dbReference type="PANTHER" id="PTHR33933">
    <property type="entry name" value="NUCLEOTIDYLTRANSFERASE"/>
    <property type="match status" value="1"/>
</dbReference>
<dbReference type="InterPro" id="IPR043519">
    <property type="entry name" value="NT_sf"/>
</dbReference>
<evidence type="ECO:0000313" key="2">
    <source>
        <dbReference type="EMBL" id="QTA80227.1"/>
    </source>
</evidence>
<dbReference type="InterPro" id="IPR052548">
    <property type="entry name" value="Type_VII_TA_antitoxin"/>
</dbReference>
<name>A0A975B7D3_9BACT</name>
<sequence length="108" mass="12563">MLKNYLAELKNILSQLNPYKAVLFGSSVRGEINDDSDIDLIVVLNKNQMPQNFDERIKNYSSVKNYFRSLKSKVPMDLIVYTIPEWEHFLEADNSFTRDVLEKGSFLV</sequence>
<dbReference type="SUPFAM" id="SSF81301">
    <property type="entry name" value="Nucleotidyltransferase"/>
    <property type="match status" value="1"/>
</dbReference>
<protein>
    <submittedName>
        <fullName evidence="2">Nucleotidyltransferase domain-containing protein</fullName>
    </submittedName>
</protein>
<dbReference type="RefSeq" id="WP_207691896.1">
    <property type="nucleotide sequence ID" value="NZ_CP061799.1"/>
</dbReference>
<dbReference type="Proteomes" id="UP000663720">
    <property type="component" value="Chromosome"/>
</dbReference>
<proteinExistence type="predicted"/>
<evidence type="ECO:0000259" key="1">
    <source>
        <dbReference type="Pfam" id="PF01909"/>
    </source>
</evidence>